<dbReference type="InterPro" id="IPR004291">
    <property type="entry name" value="Transposase_IS66_central"/>
</dbReference>
<dbReference type="NCBIfam" id="NF033517">
    <property type="entry name" value="transpos_IS66"/>
    <property type="match status" value="1"/>
</dbReference>
<name>A0A926ELJ6_9FIRM</name>
<proteinExistence type="predicted"/>
<sequence>MTQEEYIKQLENTIESLTAQIENLTETVHYLTKKLFGQSSEKTKIDIQGQLGLFDEAEVYADSKAPEPTYKDIAGYERKKGKTTREVVTKNLEIIEVPCTLHEDEKNCPWCNTELKPIGKEQVREEIQFIPAQVKLIRYIRYAYECPTCKEDGYAVISKAATPSPVMRHSLASPSSVAHVMYQKYVNAMPLYRQEKEWEQYGIKLSRATLANWVIRCAQDWLVPITKALHKELLKREVLHADETTLQVLNEPGKKATTDSYMWLYRTGNDGKAPIILYDYQSSRSGENPKNYLVGFEGYLHTDGYNGYEKVQAIKRCGCWAHLRRYFVEAIPTTPSKDGKLSNGEIGRDYCNKLFEIERKLTDLSPE</sequence>
<dbReference type="AlphaFoldDB" id="A0A926ELJ6"/>
<keyword evidence="6" id="KW-1185">Reference proteome</keyword>
<dbReference type="InterPro" id="IPR052344">
    <property type="entry name" value="Transposase-related"/>
</dbReference>
<reference evidence="5" key="1">
    <citation type="submission" date="2020-08" db="EMBL/GenBank/DDBJ databases">
        <title>Genome public.</title>
        <authorList>
            <person name="Liu C."/>
            <person name="Sun Q."/>
        </authorList>
    </citation>
    <scope>NUCLEOTIDE SEQUENCE</scope>
    <source>
        <strain evidence="5">NSJ-12</strain>
    </source>
</reference>
<comment type="caution">
    <text evidence="5">The sequence shown here is derived from an EMBL/GenBank/DDBJ whole genome shotgun (WGS) entry which is preliminary data.</text>
</comment>
<evidence type="ECO:0000259" key="4">
    <source>
        <dbReference type="Pfam" id="PF13007"/>
    </source>
</evidence>
<feature type="domain" description="Transposase IS66 zinc-finger binding" evidence="3">
    <location>
        <begin position="105"/>
        <end position="149"/>
    </location>
</feature>
<feature type="coiled-coil region" evidence="1">
    <location>
        <begin position="7"/>
        <end position="34"/>
    </location>
</feature>
<protein>
    <submittedName>
        <fullName evidence="5">IS66 family transposase</fullName>
    </submittedName>
</protein>
<evidence type="ECO:0000256" key="1">
    <source>
        <dbReference type="SAM" id="Coils"/>
    </source>
</evidence>
<accession>A0A926ELJ6</accession>
<dbReference type="Pfam" id="PF13007">
    <property type="entry name" value="LZ_Tnp_IS66"/>
    <property type="match status" value="1"/>
</dbReference>
<dbReference type="PANTHER" id="PTHR33678:SF2">
    <property type="match status" value="1"/>
</dbReference>
<dbReference type="InterPro" id="IPR024474">
    <property type="entry name" value="Znf_dom_IS66"/>
</dbReference>
<feature type="non-terminal residue" evidence="5">
    <location>
        <position position="367"/>
    </location>
</feature>
<feature type="domain" description="Transposase TnpC homeodomain" evidence="4">
    <location>
        <begin position="24"/>
        <end position="97"/>
    </location>
</feature>
<dbReference type="RefSeq" id="WP_249334854.1">
    <property type="nucleotide sequence ID" value="NZ_JACRSY010000103.1"/>
</dbReference>
<feature type="domain" description="Transposase IS66 central" evidence="2">
    <location>
        <begin position="169"/>
        <end position="362"/>
    </location>
</feature>
<dbReference type="Pfam" id="PF13005">
    <property type="entry name" value="zf-IS66"/>
    <property type="match status" value="1"/>
</dbReference>
<dbReference type="Pfam" id="PF03050">
    <property type="entry name" value="DDE_Tnp_IS66"/>
    <property type="match status" value="1"/>
</dbReference>
<dbReference type="Proteomes" id="UP000655830">
    <property type="component" value="Unassembled WGS sequence"/>
</dbReference>
<dbReference type="EMBL" id="JACRSY010000103">
    <property type="protein sequence ID" value="MBC8581789.1"/>
    <property type="molecule type" value="Genomic_DNA"/>
</dbReference>
<keyword evidence="1" id="KW-0175">Coiled coil</keyword>
<dbReference type="InterPro" id="IPR024463">
    <property type="entry name" value="Transposase_TnpC_homeodom"/>
</dbReference>
<evidence type="ECO:0000259" key="2">
    <source>
        <dbReference type="Pfam" id="PF03050"/>
    </source>
</evidence>
<evidence type="ECO:0000259" key="3">
    <source>
        <dbReference type="Pfam" id="PF13005"/>
    </source>
</evidence>
<gene>
    <name evidence="5" type="ORF">H8718_20175</name>
</gene>
<evidence type="ECO:0000313" key="6">
    <source>
        <dbReference type="Proteomes" id="UP000655830"/>
    </source>
</evidence>
<dbReference type="PANTHER" id="PTHR33678">
    <property type="entry name" value="BLL1576 PROTEIN"/>
    <property type="match status" value="1"/>
</dbReference>
<evidence type="ECO:0000313" key="5">
    <source>
        <dbReference type="EMBL" id="MBC8581789.1"/>
    </source>
</evidence>
<organism evidence="5 6">
    <name type="scientific">Zhenhengia yiwuensis</name>
    <dbReference type="NCBI Taxonomy" id="2763666"/>
    <lineage>
        <taxon>Bacteria</taxon>
        <taxon>Bacillati</taxon>
        <taxon>Bacillota</taxon>
        <taxon>Clostridia</taxon>
        <taxon>Lachnospirales</taxon>
        <taxon>Lachnospiraceae</taxon>
        <taxon>Zhenhengia</taxon>
    </lineage>
</organism>